<dbReference type="EMBL" id="JACJST010000027">
    <property type="protein sequence ID" value="MBD2570671.1"/>
    <property type="molecule type" value="Genomic_DNA"/>
</dbReference>
<dbReference type="SUPFAM" id="SSF158446">
    <property type="entry name" value="IVS-encoded protein-like"/>
    <property type="match status" value="1"/>
</dbReference>
<name>A0ABR8FPM6_9NOST</name>
<sequence>MNYTPINERTFEFAVRITKLCSYLDKQAGTPRLLAAQLFRSGTSIGANMEESRSAESDKDFVSKQSIALKEARETKYWLRLLVKSEIVPNEKVADLVDECEQLMRIIAKSIVTTKEKMKND</sequence>
<comment type="caution">
    <text evidence="1">The sequence shown here is derived from an EMBL/GenBank/DDBJ whole genome shotgun (WGS) entry which is preliminary data.</text>
</comment>
<dbReference type="Proteomes" id="UP000640531">
    <property type="component" value="Unassembled WGS sequence"/>
</dbReference>
<dbReference type="PANTHER" id="PTHR38471">
    <property type="entry name" value="FOUR HELIX BUNDLE PROTEIN"/>
    <property type="match status" value="1"/>
</dbReference>
<proteinExistence type="predicted"/>
<dbReference type="Pfam" id="PF05635">
    <property type="entry name" value="23S_rRNA_IVP"/>
    <property type="match status" value="1"/>
</dbReference>
<evidence type="ECO:0000313" key="2">
    <source>
        <dbReference type="Proteomes" id="UP000640531"/>
    </source>
</evidence>
<accession>A0ABR8FPM6</accession>
<organism evidence="1 2">
    <name type="scientific">Anabaena lutea FACHB-196</name>
    <dbReference type="NCBI Taxonomy" id="2692881"/>
    <lineage>
        <taxon>Bacteria</taxon>
        <taxon>Bacillati</taxon>
        <taxon>Cyanobacteriota</taxon>
        <taxon>Cyanophyceae</taxon>
        <taxon>Nostocales</taxon>
        <taxon>Nostocaceae</taxon>
        <taxon>Anabaena</taxon>
    </lineage>
</organism>
<dbReference type="InterPro" id="IPR012657">
    <property type="entry name" value="23S_rRNA-intervening_sequence"/>
</dbReference>
<dbReference type="PANTHER" id="PTHR38471:SF2">
    <property type="entry name" value="FOUR HELIX BUNDLE PROTEIN"/>
    <property type="match status" value="1"/>
</dbReference>
<dbReference type="PIRSF" id="PIRSF035652">
    <property type="entry name" value="CHP02436"/>
    <property type="match status" value="1"/>
</dbReference>
<protein>
    <submittedName>
        <fullName evidence="1">Four helix bundle protein</fullName>
    </submittedName>
</protein>
<gene>
    <name evidence="1" type="ORF">H6G59_22800</name>
</gene>
<dbReference type="InterPro" id="IPR036583">
    <property type="entry name" value="23S_rRNA_IVS_sf"/>
</dbReference>
<dbReference type="RefSeq" id="WP_190718943.1">
    <property type="nucleotide sequence ID" value="NZ_JACJST010000027.1"/>
</dbReference>
<keyword evidence="2" id="KW-1185">Reference proteome</keyword>
<dbReference type="Gene3D" id="1.20.1440.60">
    <property type="entry name" value="23S rRNA-intervening sequence"/>
    <property type="match status" value="1"/>
</dbReference>
<reference evidence="1 2" key="1">
    <citation type="journal article" date="2020" name="ISME J.">
        <title>Comparative genomics reveals insights into cyanobacterial evolution and habitat adaptation.</title>
        <authorList>
            <person name="Chen M.Y."/>
            <person name="Teng W.K."/>
            <person name="Zhao L."/>
            <person name="Hu C.X."/>
            <person name="Zhou Y.K."/>
            <person name="Han B.P."/>
            <person name="Song L.R."/>
            <person name="Shu W.S."/>
        </authorList>
    </citation>
    <scope>NUCLEOTIDE SEQUENCE [LARGE SCALE GENOMIC DNA]</scope>
    <source>
        <strain evidence="1 2">FACHB-196</strain>
    </source>
</reference>
<dbReference type="NCBIfam" id="TIGR02436">
    <property type="entry name" value="four helix bundle protein"/>
    <property type="match status" value="1"/>
</dbReference>
<evidence type="ECO:0000313" key="1">
    <source>
        <dbReference type="EMBL" id="MBD2570671.1"/>
    </source>
</evidence>